<reference evidence="1 2" key="1">
    <citation type="submission" date="2024-07" db="EMBL/GenBank/DDBJ databases">
        <title>Uliginosibacterium flavum JJ3220;KACC:17644.</title>
        <authorList>
            <person name="Kim M.K."/>
        </authorList>
    </citation>
    <scope>NUCLEOTIDE SEQUENCE [LARGE SCALE GENOMIC DNA]</scope>
    <source>
        <strain evidence="1 2">KACC:17644</strain>
    </source>
</reference>
<accession>A0ABV2TMX0</accession>
<protein>
    <submittedName>
        <fullName evidence="1">Uncharacterized protein</fullName>
    </submittedName>
</protein>
<dbReference type="RefSeq" id="WP_354600844.1">
    <property type="nucleotide sequence ID" value="NZ_JBEWZI010000008.1"/>
</dbReference>
<evidence type="ECO:0000313" key="1">
    <source>
        <dbReference type="EMBL" id="MET7014382.1"/>
    </source>
</evidence>
<dbReference type="EMBL" id="JBEWZI010000008">
    <property type="protein sequence ID" value="MET7014382.1"/>
    <property type="molecule type" value="Genomic_DNA"/>
</dbReference>
<name>A0ABV2TMX0_9RHOO</name>
<organism evidence="1 2">
    <name type="scientific">Uliginosibacterium flavum</name>
    <dbReference type="NCBI Taxonomy" id="1396831"/>
    <lineage>
        <taxon>Bacteria</taxon>
        <taxon>Pseudomonadati</taxon>
        <taxon>Pseudomonadota</taxon>
        <taxon>Betaproteobacteria</taxon>
        <taxon>Rhodocyclales</taxon>
        <taxon>Zoogloeaceae</taxon>
        <taxon>Uliginosibacterium</taxon>
    </lineage>
</organism>
<gene>
    <name evidence="1" type="ORF">ABXR19_09290</name>
</gene>
<keyword evidence="2" id="KW-1185">Reference proteome</keyword>
<dbReference type="Proteomes" id="UP001549691">
    <property type="component" value="Unassembled WGS sequence"/>
</dbReference>
<comment type="caution">
    <text evidence="1">The sequence shown here is derived from an EMBL/GenBank/DDBJ whole genome shotgun (WGS) entry which is preliminary data.</text>
</comment>
<evidence type="ECO:0000313" key="2">
    <source>
        <dbReference type="Proteomes" id="UP001549691"/>
    </source>
</evidence>
<sequence>MSRLRHKRFSIGVGGDDMAVVDAASMRLLTALPLAEYLPGAASPATADWTPSLEALLAQGGVPDSAELVLTVSDAWTRYFMLVIPAGVGSLAELRMLAAGRFETLFGTPADGWELSADWKSTGRVLVCAMPARLVEVAHVIAEASHWRLRSIQPHALRLLNTFQTQIPDECWLCCFAARAVVAMLITGGEVQHVRRFPFAKAPTAEALNEMLEAEVLRAGLDMPAQLCALGMLPELPADARVGSMRLVQAKGPKIVRARPGQTAESVSLAMQGAFA</sequence>
<proteinExistence type="predicted"/>